<comment type="caution">
    <text evidence="1">The sequence shown here is derived from an EMBL/GenBank/DDBJ whole genome shotgun (WGS) entry which is preliminary data.</text>
</comment>
<gene>
    <name evidence="1" type="ORF">KIPB_006614</name>
</gene>
<protein>
    <submittedName>
        <fullName evidence="1">Uncharacterized protein</fullName>
    </submittedName>
</protein>
<dbReference type="Proteomes" id="UP000265618">
    <property type="component" value="Unassembled WGS sequence"/>
</dbReference>
<organism evidence="1 2">
    <name type="scientific">Kipferlia bialata</name>
    <dbReference type="NCBI Taxonomy" id="797122"/>
    <lineage>
        <taxon>Eukaryota</taxon>
        <taxon>Metamonada</taxon>
        <taxon>Carpediemonas-like organisms</taxon>
        <taxon>Kipferlia</taxon>
    </lineage>
</organism>
<proteinExistence type="predicted"/>
<evidence type="ECO:0000313" key="1">
    <source>
        <dbReference type="EMBL" id="GIQ85010.1"/>
    </source>
</evidence>
<dbReference type="Gene3D" id="2.60.40.10">
    <property type="entry name" value="Immunoglobulins"/>
    <property type="match status" value="1"/>
</dbReference>
<evidence type="ECO:0000313" key="2">
    <source>
        <dbReference type="Proteomes" id="UP000265618"/>
    </source>
</evidence>
<reference evidence="1 2" key="1">
    <citation type="journal article" date="2018" name="PLoS ONE">
        <title>The draft genome of Kipferlia bialata reveals reductive genome evolution in fornicate parasites.</title>
        <authorList>
            <person name="Tanifuji G."/>
            <person name="Takabayashi S."/>
            <person name="Kume K."/>
            <person name="Takagi M."/>
            <person name="Nakayama T."/>
            <person name="Kamikawa R."/>
            <person name="Inagaki Y."/>
            <person name="Hashimoto T."/>
        </authorList>
    </citation>
    <scope>NUCLEOTIDE SEQUENCE [LARGE SCALE GENOMIC DNA]</scope>
    <source>
        <strain evidence="1">NY0173</strain>
    </source>
</reference>
<dbReference type="AlphaFoldDB" id="A0A9K3CYU1"/>
<dbReference type="InterPro" id="IPR013783">
    <property type="entry name" value="Ig-like_fold"/>
</dbReference>
<keyword evidence="2" id="KW-1185">Reference proteome</keyword>
<sequence length="98" mass="10622">MVVWVTTGCITFRAWEVGRTYSIPLKLRNCGTGVLTATHSIENGNLGFGVPFSEPMVLPTGIEREIQVNFTPLQAVAVSTRLRITLQPLGESFLSSAA</sequence>
<name>A0A9K3CYU1_9EUKA</name>
<dbReference type="EMBL" id="BDIP01001722">
    <property type="protein sequence ID" value="GIQ85010.1"/>
    <property type="molecule type" value="Genomic_DNA"/>
</dbReference>
<accession>A0A9K3CYU1</accession>